<sequence length="438" mass="47315">MIANTQTQQAVIIVGGGLSGLAAAALLARAGLAVTVFEKASAPGGRAISRKHSEFYFNQGAHAFYLGGPGEKLLNELGIHPQGSLPERSRFLALEAGKVHKLPTGVSPLLSTTLLKPGAKVELARLFIALRSMDLARLHNVSLQDWLAREVHHPQVRKLILALVHVTTFTNAPERLSAGLAITYLTPLVRYLDHGWQTLIDSLRRVAEEAGARIVTRAKVAAIEAAEESHTVRLANGTAYPASAVLLAVDPQTASSLIANGTHKELRQWAAQAIPLRVACFDVALRRLPNPHHLYVLGIDQALYYSVHSAWAALAPQGGALIHTMKYFEPEEPADPKSTQQELEALLDTLQPGWRDEIIEKYFLPHMLASNALVEATQGGLPGRPGPAVPGIRNLYIAGDWVGPQGQLTDACLASARQAANLIMTTQRAEREKYAIVD</sequence>
<dbReference type="Proteomes" id="UP000290365">
    <property type="component" value="Chromosome"/>
</dbReference>
<dbReference type="InterPro" id="IPR036188">
    <property type="entry name" value="FAD/NAD-bd_sf"/>
</dbReference>
<dbReference type="KEGG" id="kbs:EPA93_08470"/>
<dbReference type="Gene3D" id="3.90.660.50">
    <property type="match status" value="1"/>
</dbReference>
<evidence type="ECO:0000313" key="3">
    <source>
        <dbReference type="Proteomes" id="UP000290365"/>
    </source>
</evidence>
<name>A0A4P6JLF4_KTERU</name>
<proteinExistence type="predicted"/>
<dbReference type="Pfam" id="PF01593">
    <property type="entry name" value="Amino_oxidase"/>
    <property type="match status" value="1"/>
</dbReference>
<dbReference type="AlphaFoldDB" id="A0A4P6JLF4"/>
<protein>
    <submittedName>
        <fullName evidence="2">NAD(P)/FAD-dependent oxidoreductase</fullName>
    </submittedName>
</protein>
<accession>A0A4P6JLF4</accession>
<dbReference type="PANTHER" id="PTHR43734:SF1">
    <property type="entry name" value="PHYTOENE DESATURASE"/>
    <property type="match status" value="1"/>
</dbReference>
<evidence type="ECO:0000313" key="2">
    <source>
        <dbReference type="EMBL" id="QBD76038.1"/>
    </source>
</evidence>
<gene>
    <name evidence="2" type="ORF">EPA93_08470</name>
</gene>
<dbReference type="PANTHER" id="PTHR43734">
    <property type="entry name" value="PHYTOENE DESATURASE"/>
    <property type="match status" value="1"/>
</dbReference>
<dbReference type="GO" id="GO:0016491">
    <property type="term" value="F:oxidoreductase activity"/>
    <property type="evidence" value="ECO:0007669"/>
    <property type="project" value="InterPro"/>
</dbReference>
<keyword evidence="3" id="KW-1185">Reference proteome</keyword>
<dbReference type="PRINTS" id="PR00419">
    <property type="entry name" value="ADXRDTASE"/>
</dbReference>
<dbReference type="EMBL" id="CP035758">
    <property type="protein sequence ID" value="QBD76038.1"/>
    <property type="molecule type" value="Genomic_DNA"/>
</dbReference>
<dbReference type="InterPro" id="IPR002937">
    <property type="entry name" value="Amino_oxidase"/>
</dbReference>
<dbReference type="RefSeq" id="WP_129886634.1">
    <property type="nucleotide sequence ID" value="NZ_CP035758.1"/>
</dbReference>
<reference evidence="2 3" key="1">
    <citation type="submission" date="2019-01" db="EMBL/GenBank/DDBJ databases">
        <title>Ktedonosporobacter rubrisoli SCAWS-G2.</title>
        <authorList>
            <person name="Huang Y."/>
            <person name="Yan B."/>
        </authorList>
    </citation>
    <scope>NUCLEOTIDE SEQUENCE [LARGE SCALE GENOMIC DNA]</scope>
    <source>
        <strain evidence="2 3">SCAWS-G2</strain>
    </source>
</reference>
<dbReference type="OrthoDB" id="269318at2"/>
<dbReference type="SUPFAM" id="SSF51905">
    <property type="entry name" value="FAD/NAD(P)-binding domain"/>
    <property type="match status" value="1"/>
</dbReference>
<evidence type="ECO:0000259" key="1">
    <source>
        <dbReference type="Pfam" id="PF01593"/>
    </source>
</evidence>
<dbReference type="Gene3D" id="3.50.50.60">
    <property type="entry name" value="FAD/NAD(P)-binding domain"/>
    <property type="match status" value="1"/>
</dbReference>
<feature type="domain" description="Amine oxidase" evidence="1">
    <location>
        <begin position="18"/>
        <end position="423"/>
    </location>
</feature>
<organism evidence="2 3">
    <name type="scientific">Ktedonosporobacter rubrisoli</name>
    <dbReference type="NCBI Taxonomy" id="2509675"/>
    <lineage>
        <taxon>Bacteria</taxon>
        <taxon>Bacillati</taxon>
        <taxon>Chloroflexota</taxon>
        <taxon>Ktedonobacteria</taxon>
        <taxon>Ktedonobacterales</taxon>
        <taxon>Ktedonosporobacteraceae</taxon>
        <taxon>Ktedonosporobacter</taxon>
    </lineage>
</organism>